<feature type="domain" description="Major facilitator superfamily (MFS) profile" evidence="7">
    <location>
        <begin position="67"/>
        <end position="485"/>
    </location>
</feature>
<keyword evidence="4 6" id="KW-0472">Membrane</keyword>
<dbReference type="GO" id="GO:0022857">
    <property type="term" value="F:transmembrane transporter activity"/>
    <property type="evidence" value="ECO:0007669"/>
    <property type="project" value="InterPro"/>
</dbReference>
<reference evidence="8" key="1">
    <citation type="journal article" date="2019" name="Beilstein J. Org. Chem.">
        <title>Nanangenines: drimane sesquiterpenoids as the dominant metabolite cohort of a novel Australian fungus, Aspergillus nanangensis.</title>
        <authorList>
            <person name="Lacey H.J."/>
            <person name="Gilchrist C.L.M."/>
            <person name="Crombie A."/>
            <person name="Kalaitzis J.A."/>
            <person name="Vuong D."/>
            <person name="Rutledge P.J."/>
            <person name="Turner P."/>
            <person name="Pitt J.I."/>
            <person name="Lacey E."/>
            <person name="Chooi Y.H."/>
            <person name="Piggott A.M."/>
        </authorList>
    </citation>
    <scope>NUCLEOTIDE SEQUENCE</scope>
    <source>
        <strain evidence="8">MST-FP2251</strain>
    </source>
</reference>
<evidence type="ECO:0000256" key="3">
    <source>
        <dbReference type="ARBA" id="ARBA00022989"/>
    </source>
</evidence>
<evidence type="ECO:0000256" key="5">
    <source>
        <dbReference type="SAM" id="MobiDB-lite"/>
    </source>
</evidence>
<dbReference type="AlphaFoldDB" id="A0AAD4CDM0"/>
<dbReference type="EMBL" id="VCAU01000119">
    <property type="protein sequence ID" value="KAF9884529.1"/>
    <property type="molecule type" value="Genomic_DNA"/>
</dbReference>
<evidence type="ECO:0000256" key="2">
    <source>
        <dbReference type="ARBA" id="ARBA00022692"/>
    </source>
</evidence>
<comment type="caution">
    <text evidence="8">The sequence shown here is derived from an EMBL/GenBank/DDBJ whole genome shotgun (WGS) entry which is preliminary data.</text>
</comment>
<feature type="transmembrane region" description="Helical" evidence="6">
    <location>
        <begin position="377"/>
        <end position="396"/>
    </location>
</feature>
<organism evidence="8 9">
    <name type="scientific">Aspergillus nanangensis</name>
    <dbReference type="NCBI Taxonomy" id="2582783"/>
    <lineage>
        <taxon>Eukaryota</taxon>
        <taxon>Fungi</taxon>
        <taxon>Dikarya</taxon>
        <taxon>Ascomycota</taxon>
        <taxon>Pezizomycotina</taxon>
        <taxon>Eurotiomycetes</taxon>
        <taxon>Eurotiomycetidae</taxon>
        <taxon>Eurotiales</taxon>
        <taxon>Aspergillaceae</taxon>
        <taxon>Aspergillus</taxon>
        <taxon>Aspergillus subgen. Circumdati</taxon>
    </lineage>
</organism>
<reference evidence="8" key="2">
    <citation type="submission" date="2020-02" db="EMBL/GenBank/DDBJ databases">
        <authorList>
            <person name="Gilchrist C.L.M."/>
            <person name="Chooi Y.-H."/>
        </authorList>
    </citation>
    <scope>NUCLEOTIDE SEQUENCE</scope>
    <source>
        <strain evidence="8">MST-FP2251</strain>
    </source>
</reference>
<evidence type="ECO:0000256" key="4">
    <source>
        <dbReference type="ARBA" id="ARBA00023136"/>
    </source>
</evidence>
<dbReference type="PROSITE" id="PS50850">
    <property type="entry name" value="MFS"/>
    <property type="match status" value="1"/>
</dbReference>
<evidence type="ECO:0000256" key="6">
    <source>
        <dbReference type="SAM" id="Phobius"/>
    </source>
</evidence>
<feature type="transmembrane region" description="Helical" evidence="6">
    <location>
        <begin position="133"/>
        <end position="150"/>
    </location>
</feature>
<feature type="transmembrane region" description="Helical" evidence="6">
    <location>
        <begin position="220"/>
        <end position="242"/>
    </location>
</feature>
<dbReference type="PANTHER" id="PTHR23502:SF160">
    <property type="entry name" value="MAJOR FACILITATOR SUPERFAMILY (MFS) PROFILE DOMAIN-CONTAINING PROTEIN-RELATED"/>
    <property type="match status" value="1"/>
</dbReference>
<feature type="region of interest" description="Disordered" evidence="5">
    <location>
        <begin position="1"/>
        <end position="36"/>
    </location>
</feature>
<dbReference type="GO" id="GO:0005886">
    <property type="term" value="C:plasma membrane"/>
    <property type="evidence" value="ECO:0007669"/>
    <property type="project" value="TreeGrafter"/>
</dbReference>
<evidence type="ECO:0000256" key="1">
    <source>
        <dbReference type="ARBA" id="ARBA00004141"/>
    </source>
</evidence>
<comment type="subcellular location">
    <subcellularLocation>
        <location evidence="1">Membrane</location>
        <topology evidence="1">Multi-pass membrane protein</topology>
    </subcellularLocation>
</comment>
<dbReference type="Gene3D" id="1.20.1250.20">
    <property type="entry name" value="MFS general substrate transporter like domains"/>
    <property type="match status" value="1"/>
</dbReference>
<feature type="transmembrane region" description="Helical" evidence="6">
    <location>
        <begin position="102"/>
        <end position="121"/>
    </location>
</feature>
<feature type="transmembrane region" description="Helical" evidence="6">
    <location>
        <begin position="291"/>
        <end position="314"/>
    </location>
</feature>
<feature type="transmembrane region" description="Helical" evidence="6">
    <location>
        <begin position="192"/>
        <end position="214"/>
    </location>
</feature>
<dbReference type="Pfam" id="PF07690">
    <property type="entry name" value="MFS_1"/>
    <property type="match status" value="1"/>
</dbReference>
<accession>A0AAD4CDM0</accession>
<dbReference type="Proteomes" id="UP001194746">
    <property type="component" value="Unassembled WGS sequence"/>
</dbReference>
<evidence type="ECO:0000259" key="7">
    <source>
        <dbReference type="PROSITE" id="PS50850"/>
    </source>
</evidence>
<dbReference type="InterPro" id="IPR011701">
    <property type="entry name" value="MFS"/>
</dbReference>
<proteinExistence type="predicted"/>
<dbReference type="PANTHER" id="PTHR23502">
    <property type="entry name" value="MAJOR FACILITATOR SUPERFAMILY"/>
    <property type="match status" value="1"/>
</dbReference>
<protein>
    <recommendedName>
        <fullName evidence="7">Major facilitator superfamily (MFS) profile domain-containing protein</fullName>
    </recommendedName>
</protein>
<keyword evidence="3 6" id="KW-1133">Transmembrane helix</keyword>
<dbReference type="InterPro" id="IPR020846">
    <property type="entry name" value="MFS_dom"/>
</dbReference>
<evidence type="ECO:0000313" key="9">
    <source>
        <dbReference type="Proteomes" id="UP001194746"/>
    </source>
</evidence>
<feature type="transmembrane region" description="Helical" evidence="6">
    <location>
        <begin position="334"/>
        <end position="356"/>
    </location>
</feature>
<dbReference type="SUPFAM" id="SSF103473">
    <property type="entry name" value="MFS general substrate transporter"/>
    <property type="match status" value="1"/>
</dbReference>
<keyword evidence="9" id="KW-1185">Reference proteome</keyword>
<evidence type="ECO:0000313" key="8">
    <source>
        <dbReference type="EMBL" id="KAF9884529.1"/>
    </source>
</evidence>
<gene>
    <name evidence="8" type="ORF">FE257_001474</name>
</gene>
<dbReference type="PRINTS" id="PR01036">
    <property type="entry name" value="TCRTETB"/>
</dbReference>
<keyword evidence="2 6" id="KW-0812">Transmembrane</keyword>
<feature type="transmembrane region" description="Helical" evidence="6">
    <location>
        <begin position="436"/>
        <end position="456"/>
    </location>
</feature>
<name>A0AAD4CDM0_ASPNN</name>
<feature type="transmembrane region" description="Helical" evidence="6">
    <location>
        <begin position="68"/>
        <end position="90"/>
    </location>
</feature>
<feature type="compositionally biased region" description="Polar residues" evidence="5">
    <location>
        <begin position="16"/>
        <end position="36"/>
    </location>
</feature>
<sequence>MEEVTKRSSAIDINWVHSTQDSPDSPNMHAMSSRNTRTPPLHVNLVPEPSQDPNDPLNWLPIEKYSSYATICVFSFLATANASNFGVAIIPLAEYFHTSTTTAGYLICFNTLMLGAGNLFWVPLMRVIGKRPVYLMAITLLMVFNIWSYQARSLGSLFCARVLSGFAAAAGDAPVPAVVADMFFAHERGFSMMLFQLALSSGFFIGPLINAFIVQYTGGWQWTCGWIAVAAAANLLIALFTVRESSYCRRDMNAHASSFPARKGMLGHMALFHGVNQDSSFGESFMNIFTLAMYPPLVWAGITVGVFVGWNIVIQLESSVLFLKPPYLWQIHSLGLLALSGLVGTLVAIFIGGKLIDMIANRMTIRNNGHREPEYRLPAMIIPAILGPMGILTFGLCAASKTHWIGLAIGYGMQGFGLTAVSNILATYAVDAYHEAFGQMAAIQYFFVLFAILFYAKGKQIRRWTATYGPLKKLSTNNMLTTTGS</sequence>
<dbReference type="InterPro" id="IPR036259">
    <property type="entry name" value="MFS_trans_sf"/>
</dbReference>